<keyword evidence="6" id="KW-0408">Iron</keyword>
<keyword evidence="3 11" id="KW-1134">Transmembrane beta strand</keyword>
<evidence type="ECO:0000256" key="8">
    <source>
        <dbReference type="ARBA" id="ARBA00023077"/>
    </source>
</evidence>
<keyword evidence="2 11" id="KW-0813">Transport</keyword>
<evidence type="ECO:0000256" key="12">
    <source>
        <dbReference type="RuleBase" id="RU003357"/>
    </source>
</evidence>
<dbReference type="PANTHER" id="PTHR32552">
    <property type="entry name" value="FERRICHROME IRON RECEPTOR-RELATED"/>
    <property type="match status" value="1"/>
</dbReference>
<dbReference type="InterPro" id="IPR000531">
    <property type="entry name" value="Beta-barrel_TonB"/>
</dbReference>
<dbReference type="Proteomes" id="UP000027100">
    <property type="component" value="Unassembled WGS sequence"/>
</dbReference>
<keyword evidence="5 11" id="KW-0812">Transmembrane</keyword>
<keyword evidence="10 11" id="KW-0998">Cell outer membrane</keyword>
<protein>
    <submittedName>
        <fullName evidence="16">TonB-dependent receptor</fullName>
    </submittedName>
</protein>
<evidence type="ECO:0000256" key="4">
    <source>
        <dbReference type="ARBA" id="ARBA00022496"/>
    </source>
</evidence>
<keyword evidence="7" id="KW-0406">Ion transport</keyword>
<dbReference type="eggNOG" id="COG4774">
    <property type="taxonomic scope" value="Bacteria"/>
</dbReference>
<evidence type="ECO:0000256" key="3">
    <source>
        <dbReference type="ARBA" id="ARBA00022452"/>
    </source>
</evidence>
<dbReference type="PANTHER" id="PTHR32552:SF81">
    <property type="entry name" value="TONB-DEPENDENT OUTER MEMBRANE RECEPTOR"/>
    <property type="match status" value="1"/>
</dbReference>
<evidence type="ECO:0000313" key="16">
    <source>
        <dbReference type="EMBL" id="KCZ99966.1"/>
    </source>
</evidence>
<evidence type="ECO:0000259" key="15">
    <source>
        <dbReference type="Pfam" id="PF07715"/>
    </source>
</evidence>
<evidence type="ECO:0000259" key="14">
    <source>
        <dbReference type="Pfam" id="PF00593"/>
    </source>
</evidence>
<evidence type="ECO:0000313" key="17">
    <source>
        <dbReference type="Proteomes" id="UP000027100"/>
    </source>
</evidence>
<dbReference type="InterPro" id="IPR012910">
    <property type="entry name" value="Plug_dom"/>
</dbReference>
<keyword evidence="9 11" id="KW-0472">Membrane</keyword>
<evidence type="ECO:0000256" key="5">
    <source>
        <dbReference type="ARBA" id="ARBA00022692"/>
    </source>
</evidence>
<evidence type="ECO:0000256" key="2">
    <source>
        <dbReference type="ARBA" id="ARBA00022448"/>
    </source>
</evidence>
<keyword evidence="8 12" id="KW-0798">TonB box</keyword>
<dbReference type="InterPro" id="IPR036942">
    <property type="entry name" value="Beta-barrel_TonB_sf"/>
</dbReference>
<organism evidence="16 17">
    <name type="scientific">Hyphomonas polymorpha PS728</name>
    <dbReference type="NCBI Taxonomy" id="1280954"/>
    <lineage>
        <taxon>Bacteria</taxon>
        <taxon>Pseudomonadati</taxon>
        <taxon>Pseudomonadota</taxon>
        <taxon>Alphaproteobacteria</taxon>
        <taxon>Hyphomonadales</taxon>
        <taxon>Hyphomonadaceae</taxon>
        <taxon>Hyphomonas</taxon>
    </lineage>
</organism>
<evidence type="ECO:0000256" key="7">
    <source>
        <dbReference type="ARBA" id="ARBA00023065"/>
    </source>
</evidence>
<dbReference type="PATRIC" id="fig|1280954.3.peg.754"/>
<dbReference type="Pfam" id="PF00593">
    <property type="entry name" value="TonB_dep_Rec_b-barrel"/>
    <property type="match status" value="1"/>
</dbReference>
<feature type="signal peptide" evidence="13">
    <location>
        <begin position="1"/>
        <end position="25"/>
    </location>
</feature>
<dbReference type="STRING" id="1280954.HPO_03704"/>
<comment type="caution">
    <text evidence="16">The sequence shown here is derived from an EMBL/GenBank/DDBJ whole genome shotgun (WGS) entry which is preliminary data.</text>
</comment>
<dbReference type="OrthoDB" id="7455607at2"/>
<dbReference type="RefSeq" id="WP_035594621.1">
    <property type="nucleotide sequence ID" value="NZ_ARYM01000003.1"/>
</dbReference>
<dbReference type="Gene3D" id="2.40.170.20">
    <property type="entry name" value="TonB-dependent receptor, beta-barrel domain"/>
    <property type="match status" value="1"/>
</dbReference>
<keyword evidence="4" id="KW-0410">Iron transport</keyword>
<dbReference type="EMBL" id="ARYM01000003">
    <property type="protein sequence ID" value="KCZ99966.1"/>
    <property type="molecule type" value="Genomic_DNA"/>
</dbReference>
<comment type="similarity">
    <text evidence="11 12">Belongs to the TonB-dependent receptor family.</text>
</comment>
<evidence type="ECO:0000256" key="10">
    <source>
        <dbReference type="ARBA" id="ARBA00023237"/>
    </source>
</evidence>
<keyword evidence="17" id="KW-1185">Reference proteome</keyword>
<keyword evidence="13" id="KW-0732">Signal</keyword>
<evidence type="ECO:0000256" key="1">
    <source>
        <dbReference type="ARBA" id="ARBA00004571"/>
    </source>
</evidence>
<reference evidence="16 17" key="1">
    <citation type="journal article" date="2014" name="Antonie Van Leeuwenhoek">
        <title>Hyphomonas beringensis sp. nov. and Hyphomonas chukchiensis sp. nov., isolated from surface seawater of the Bering Sea and Chukchi Sea.</title>
        <authorList>
            <person name="Li C."/>
            <person name="Lai Q."/>
            <person name="Li G."/>
            <person name="Dong C."/>
            <person name="Wang J."/>
            <person name="Liao Y."/>
            <person name="Shao Z."/>
        </authorList>
    </citation>
    <scope>NUCLEOTIDE SEQUENCE [LARGE SCALE GENOMIC DNA]</scope>
    <source>
        <strain evidence="16 17">PS728</strain>
    </source>
</reference>
<feature type="domain" description="TonB-dependent receptor-like beta-barrel" evidence="14">
    <location>
        <begin position="297"/>
        <end position="749"/>
    </location>
</feature>
<feature type="chain" id="PRO_5001619074" evidence="13">
    <location>
        <begin position="26"/>
        <end position="783"/>
    </location>
</feature>
<accession>A0A062VHN6</accession>
<keyword evidence="16" id="KW-0675">Receptor</keyword>
<evidence type="ECO:0000256" key="9">
    <source>
        <dbReference type="ARBA" id="ARBA00023136"/>
    </source>
</evidence>
<name>A0A062VHN6_9PROT</name>
<dbReference type="AlphaFoldDB" id="A0A062VHN6"/>
<dbReference type="SUPFAM" id="SSF56935">
    <property type="entry name" value="Porins"/>
    <property type="match status" value="1"/>
</dbReference>
<gene>
    <name evidence="16" type="ORF">HPO_03704</name>
</gene>
<dbReference type="GO" id="GO:0006826">
    <property type="term" value="P:iron ion transport"/>
    <property type="evidence" value="ECO:0007669"/>
    <property type="project" value="UniProtKB-KW"/>
</dbReference>
<evidence type="ECO:0000256" key="11">
    <source>
        <dbReference type="PROSITE-ProRule" id="PRU01360"/>
    </source>
</evidence>
<dbReference type="InterPro" id="IPR039426">
    <property type="entry name" value="TonB-dep_rcpt-like"/>
</dbReference>
<feature type="domain" description="TonB-dependent receptor plug" evidence="15">
    <location>
        <begin position="63"/>
        <end position="170"/>
    </location>
</feature>
<evidence type="ECO:0000256" key="13">
    <source>
        <dbReference type="SAM" id="SignalP"/>
    </source>
</evidence>
<dbReference type="PROSITE" id="PS52016">
    <property type="entry name" value="TONB_DEPENDENT_REC_3"/>
    <property type="match status" value="1"/>
</dbReference>
<dbReference type="GO" id="GO:0009279">
    <property type="term" value="C:cell outer membrane"/>
    <property type="evidence" value="ECO:0007669"/>
    <property type="project" value="UniProtKB-SubCell"/>
</dbReference>
<sequence length="783" mass="83892">MHKICIRTILLSTSAVMALAAPAFAQEASSPPETVETAAPASEETARTLGTIVVTAQKREQSLNEVPMSITALSGDQLTARGVSDIESLVKFTPGLSYVESGASVPVYSLRGVGFFDTTLGSRPTVAVYQDEVSLPFSIMAQGAAFDLDRVEVLKGPQGTLFGQNSTGGAINYIAAKPRSDMSGKIAASYSSFNTLDATGHVNAPLSDTLNARFSARALVSDGWQESLTRDDTLGAKSFYQGRLQFDWQAAENLSLLINLNGFVDNSETQAAQRIDTIYSAPAYISQVPIVANYPVAPSDNRIADWDEGEALKKDNSFWQASVRADYDLSPSLTLTSLTAYSAMDVDQLVDQDGTSAKASLTEVAGELSSFSQELRLAWQGERSNVVLGGNYSRDKSSEDDLFEFPYTTSSYSTIPGMRTDAVRLIGDQTFDTSAIFANLDYDLTSTVTAHAGVRYTEVELTSVGCAAAGSPTSAATYGTLVNVIRGRAGLAPVVIGVGDCVSVDQTLTPGFRRDKLNEDNVSWRAGLDWTPADGVLLYANISKGYKTGSSPTIPAIEQSELAPVTQESVLAYEAGFKAPLVRNLIEATGAVFAYEYEDKQLQGRLPTILGVLPGLVNVPKSEIRGAELQANVFPLEGLTLTLAGTYIDSEVTEDFNNFSILGLAANFKGDAFPYTPKYQLVFDGQYATPITSGLNAFAGVNANYRSATTSGFGDDPRLDIDAYTVVDARAGIEAADGAWQASVFVRNLTDEYYWNNVARTSDVIRRYTGAPRSFGISLSRSF</sequence>
<comment type="subcellular location">
    <subcellularLocation>
        <location evidence="1 11">Cell outer membrane</location>
        <topology evidence="1 11">Multi-pass membrane protein</topology>
    </subcellularLocation>
</comment>
<evidence type="ECO:0000256" key="6">
    <source>
        <dbReference type="ARBA" id="ARBA00023004"/>
    </source>
</evidence>
<proteinExistence type="inferred from homology"/>
<dbReference type="Pfam" id="PF07715">
    <property type="entry name" value="Plug"/>
    <property type="match status" value="1"/>
</dbReference>